<keyword evidence="4 7" id="KW-0521">NADP</keyword>
<keyword evidence="5 7" id="KW-0560">Oxidoreductase</keyword>
<evidence type="ECO:0000256" key="6">
    <source>
        <dbReference type="ARBA" id="ARBA00049024"/>
    </source>
</evidence>
<dbReference type="Pfam" id="PF00171">
    <property type="entry name" value="Aldedh"/>
    <property type="match status" value="1"/>
</dbReference>
<feature type="domain" description="Aldehyde dehydrogenase" evidence="8">
    <location>
        <begin position="5"/>
        <end position="290"/>
    </location>
</feature>
<dbReference type="PROSITE" id="PS01223">
    <property type="entry name" value="PROA"/>
    <property type="match status" value="1"/>
</dbReference>
<protein>
    <recommendedName>
        <fullName evidence="7">Gamma-glutamyl phosphate reductase</fullName>
        <shortName evidence="7">GPR</shortName>
        <ecNumber evidence="7">1.2.1.41</ecNumber>
    </recommendedName>
    <alternativeName>
        <fullName evidence="7">Glutamate-5-semialdehyde dehydrogenase</fullName>
    </alternativeName>
    <alternativeName>
        <fullName evidence="7">Glutamyl-gamma-semialdehyde dehydrogenase</fullName>
        <shortName evidence="7">GSA dehydrogenase</shortName>
    </alternativeName>
</protein>
<dbReference type="InterPro" id="IPR000965">
    <property type="entry name" value="GPR_dom"/>
</dbReference>
<evidence type="ECO:0000256" key="1">
    <source>
        <dbReference type="ARBA" id="ARBA00004985"/>
    </source>
</evidence>
<evidence type="ECO:0000256" key="7">
    <source>
        <dbReference type="HAMAP-Rule" id="MF_00412"/>
    </source>
</evidence>
<sequence length="423" mass="44903">MESTAIQTEELIELAKRARKAARTLSTASREAKDRALVAIAEALRAQAAEGSPLRIANAEDIETARLAGLAAALVDRLILDEQRILDIAAAVTQIASFEDPVGEVLGMKQRPNGLSVGQVRIPLGVIAMIYEARPNVTVDAAALCLKSGNAVLLRGGKEASRSNAALGELVRNAVASAGLPADAVQIVPSGDREGIRELVRLTGMIDLVIPRGGEGLIRFVTEHARVPVIQHYKGVCHLYVDEGADLNMALRLVENGKLSRPGVCNALEGLLVHESVALAFLPRVGKLAAQGLEIRGDQATRAVLPSAKPASPEDYGQEFLAPILAVRIVGSLDEALDHIAQYGSNHTEAICTRSYERAQRFSRAVDASCVIVNASTRFNDGGELGLGAEIGISTTKLHAYGPMGLESLTAKKWIVFGEGQIR</sequence>
<dbReference type="GO" id="GO:0004350">
    <property type="term" value="F:glutamate-5-semialdehyde dehydrogenase activity"/>
    <property type="evidence" value="ECO:0007669"/>
    <property type="project" value="UniProtKB-UniRule"/>
</dbReference>
<keyword evidence="10" id="KW-1185">Reference proteome</keyword>
<dbReference type="PIRSF" id="PIRSF000151">
    <property type="entry name" value="GPR"/>
    <property type="match status" value="1"/>
</dbReference>
<proteinExistence type="inferred from homology"/>
<dbReference type="SUPFAM" id="SSF53720">
    <property type="entry name" value="ALDH-like"/>
    <property type="match status" value="1"/>
</dbReference>
<evidence type="ECO:0000313" key="10">
    <source>
        <dbReference type="Proteomes" id="UP001151081"/>
    </source>
</evidence>
<dbReference type="InterPro" id="IPR016161">
    <property type="entry name" value="Ald_DH/histidinol_DH"/>
</dbReference>
<comment type="caution">
    <text evidence="9">The sequence shown here is derived from an EMBL/GenBank/DDBJ whole genome shotgun (WGS) entry which is preliminary data.</text>
</comment>
<comment type="pathway">
    <text evidence="1 7">Amino-acid biosynthesis; L-proline biosynthesis; L-glutamate 5-semialdehyde from L-glutamate: step 2/2.</text>
</comment>
<dbReference type="AlphaFoldDB" id="A0A9X4AWF5"/>
<dbReference type="CDD" id="cd07079">
    <property type="entry name" value="ALDH_F18-19_ProA-GPR"/>
    <property type="match status" value="1"/>
</dbReference>
<dbReference type="NCBIfam" id="TIGR00407">
    <property type="entry name" value="proA"/>
    <property type="match status" value="1"/>
</dbReference>
<evidence type="ECO:0000259" key="8">
    <source>
        <dbReference type="Pfam" id="PF00171"/>
    </source>
</evidence>
<evidence type="ECO:0000256" key="5">
    <source>
        <dbReference type="ARBA" id="ARBA00023002"/>
    </source>
</evidence>
<dbReference type="Gene3D" id="3.40.309.10">
    <property type="entry name" value="Aldehyde Dehydrogenase, Chain A, domain 2"/>
    <property type="match status" value="1"/>
</dbReference>
<accession>A0A9X4AWF5</accession>
<keyword evidence="7" id="KW-0963">Cytoplasm</keyword>
<comment type="function">
    <text evidence="7">Catalyzes the NADPH-dependent reduction of L-glutamate 5-phosphate into L-glutamate 5-semialdehyde and phosphate. The product spontaneously undergoes cyclization to form 1-pyrroline-5-carboxylate.</text>
</comment>
<comment type="similarity">
    <text evidence="7">Belongs to the gamma-glutamyl phosphate reductase family.</text>
</comment>
<dbReference type="RefSeq" id="WP_272459160.1">
    <property type="nucleotide sequence ID" value="NZ_JAGTJJ010000027.1"/>
</dbReference>
<comment type="catalytic activity">
    <reaction evidence="6 7">
        <text>L-glutamate 5-semialdehyde + phosphate + NADP(+) = L-glutamyl 5-phosphate + NADPH + H(+)</text>
        <dbReference type="Rhea" id="RHEA:19541"/>
        <dbReference type="ChEBI" id="CHEBI:15378"/>
        <dbReference type="ChEBI" id="CHEBI:43474"/>
        <dbReference type="ChEBI" id="CHEBI:57783"/>
        <dbReference type="ChEBI" id="CHEBI:58066"/>
        <dbReference type="ChEBI" id="CHEBI:58274"/>
        <dbReference type="ChEBI" id="CHEBI:58349"/>
        <dbReference type="EC" id="1.2.1.41"/>
    </reaction>
</comment>
<dbReference type="GO" id="GO:0005737">
    <property type="term" value="C:cytoplasm"/>
    <property type="evidence" value="ECO:0007669"/>
    <property type="project" value="UniProtKB-SubCell"/>
</dbReference>
<dbReference type="InterPro" id="IPR012134">
    <property type="entry name" value="Glu-5-SA_DH"/>
</dbReference>
<reference evidence="9 10" key="1">
    <citation type="submission" date="2021-04" db="EMBL/GenBank/DDBJ databases">
        <title>Genome analysis of Polyangium sp.</title>
        <authorList>
            <person name="Li Y."/>
            <person name="Wang J."/>
        </authorList>
    </citation>
    <scope>NUCLEOTIDE SEQUENCE [LARGE SCALE GENOMIC DNA]</scope>
    <source>
        <strain evidence="9 10">SDU14</strain>
    </source>
</reference>
<dbReference type="PANTHER" id="PTHR11063">
    <property type="entry name" value="GLUTAMATE SEMIALDEHYDE DEHYDROGENASE"/>
    <property type="match status" value="1"/>
</dbReference>
<dbReference type="PANTHER" id="PTHR11063:SF8">
    <property type="entry name" value="DELTA-1-PYRROLINE-5-CARBOXYLATE SYNTHASE"/>
    <property type="match status" value="1"/>
</dbReference>
<dbReference type="GO" id="GO:0055129">
    <property type="term" value="P:L-proline biosynthetic process"/>
    <property type="evidence" value="ECO:0007669"/>
    <property type="project" value="UniProtKB-UniRule"/>
</dbReference>
<dbReference type="GO" id="GO:0050661">
    <property type="term" value="F:NADP binding"/>
    <property type="evidence" value="ECO:0007669"/>
    <property type="project" value="InterPro"/>
</dbReference>
<name>A0A9X4AWF5_9BACT</name>
<evidence type="ECO:0000256" key="3">
    <source>
        <dbReference type="ARBA" id="ARBA00022650"/>
    </source>
</evidence>
<dbReference type="Proteomes" id="UP001151081">
    <property type="component" value="Unassembled WGS sequence"/>
</dbReference>
<keyword evidence="2 7" id="KW-0028">Amino-acid biosynthesis</keyword>
<dbReference type="InterPro" id="IPR016163">
    <property type="entry name" value="Ald_DH_C"/>
</dbReference>
<organism evidence="9 10">
    <name type="scientific">Polyangium jinanense</name>
    <dbReference type="NCBI Taxonomy" id="2829994"/>
    <lineage>
        <taxon>Bacteria</taxon>
        <taxon>Pseudomonadati</taxon>
        <taxon>Myxococcota</taxon>
        <taxon>Polyangia</taxon>
        <taxon>Polyangiales</taxon>
        <taxon>Polyangiaceae</taxon>
        <taxon>Polyangium</taxon>
    </lineage>
</organism>
<dbReference type="NCBIfam" id="NF001221">
    <property type="entry name" value="PRK00197.1"/>
    <property type="match status" value="1"/>
</dbReference>
<gene>
    <name evidence="7" type="primary">proA</name>
    <name evidence="9" type="ORF">KEG57_32615</name>
</gene>
<evidence type="ECO:0000256" key="4">
    <source>
        <dbReference type="ARBA" id="ARBA00022857"/>
    </source>
</evidence>
<dbReference type="InterPro" id="IPR020593">
    <property type="entry name" value="G-glutamylP_reductase_CS"/>
</dbReference>
<dbReference type="InterPro" id="IPR015590">
    <property type="entry name" value="Aldehyde_DH_dom"/>
</dbReference>
<comment type="subcellular location">
    <subcellularLocation>
        <location evidence="7">Cytoplasm</location>
    </subcellularLocation>
</comment>
<dbReference type="HAMAP" id="MF_00412">
    <property type="entry name" value="ProA"/>
    <property type="match status" value="1"/>
</dbReference>
<dbReference type="EC" id="1.2.1.41" evidence="7"/>
<dbReference type="Gene3D" id="3.40.605.10">
    <property type="entry name" value="Aldehyde Dehydrogenase, Chain A, domain 1"/>
    <property type="match status" value="1"/>
</dbReference>
<dbReference type="InterPro" id="IPR016162">
    <property type="entry name" value="Ald_DH_N"/>
</dbReference>
<evidence type="ECO:0000256" key="2">
    <source>
        <dbReference type="ARBA" id="ARBA00022605"/>
    </source>
</evidence>
<evidence type="ECO:0000313" key="9">
    <source>
        <dbReference type="EMBL" id="MDC3985267.1"/>
    </source>
</evidence>
<dbReference type="FunFam" id="3.40.309.10:FF:000006">
    <property type="entry name" value="Gamma-glutamyl phosphate reductase"/>
    <property type="match status" value="1"/>
</dbReference>
<dbReference type="EMBL" id="JAGTJJ010000027">
    <property type="protein sequence ID" value="MDC3985267.1"/>
    <property type="molecule type" value="Genomic_DNA"/>
</dbReference>
<keyword evidence="3 7" id="KW-0641">Proline biosynthesis</keyword>